<feature type="region of interest" description="Disordered" evidence="1">
    <location>
        <begin position="83"/>
        <end position="105"/>
    </location>
</feature>
<gene>
    <name evidence="3" type="ORF">HMPREF0591_1764</name>
</gene>
<dbReference type="HOGENOM" id="CLU_2228850_0_0_11"/>
<keyword evidence="4" id="KW-1185">Reference proteome</keyword>
<dbReference type="Proteomes" id="UP000003653">
    <property type="component" value="Unassembled WGS sequence"/>
</dbReference>
<feature type="non-terminal residue" evidence="3">
    <location>
        <position position="1"/>
    </location>
</feature>
<sequence>RPGERQGAPAPARDQRDHGDEFADMNVDVDPDWGAPADEPATSASDRGAARLGFAGTAHGKAAARATGLTALVDEFGSGPRLPMLPDGWESDGGTAPDRPDAGRR</sequence>
<dbReference type="AlphaFoldDB" id="D5P6H0"/>
<evidence type="ECO:0000313" key="3">
    <source>
        <dbReference type="EMBL" id="EFG78331.1"/>
    </source>
</evidence>
<dbReference type="Pfam" id="PF18878">
    <property type="entry name" value="PPE-PPW"/>
    <property type="match status" value="1"/>
</dbReference>
<protein>
    <recommendedName>
        <fullName evidence="2">PPE-PPW subfamily C-terminal domain-containing protein</fullName>
    </recommendedName>
</protein>
<feature type="region of interest" description="Disordered" evidence="1">
    <location>
        <begin position="1"/>
        <end position="47"/>
    </location>
</feature>
<evidence type="ECO:0000313" key="4">
    <source>
        <dbReference type="Proteomes" id="UP000003653"/>
    </source>
</evidence>
<reference evidence="3 4" key="1">
    <citation type="submission" date="2010-04" db="EMBL/GenBank/DDBJ databases">
        <authorList>
            <person name="Muzny D."/>
            <person name="Qin X."/>
            <person name="Deng J."/>
            <person name="Jiang H."/>
            <person name="Liu Y."/>
            <person name="Qu J."/>
            <person name="Song X.-Z."/>
            <person name="Zhang L."/>
            <person name="Thornton R."/>
            <person name="Coyle M."/>
            <person name="Francisco L."/>
            <person name="Jackson L."/>
            <person name="Javaid M."/>
            <person name="Korchina V."/>
            <person name="Kovar C."/>
            <person name="Mata R."/>
            <person name="Mathew T."/>
            <person name="Ngo R."/>
            <person name="Nguyen L."/>
            <person name="Nguyen N."/>
            <person name="Okwuonu G."/>
            <person name="Ongeri F."/>
            <person name="Pham C."/>
            <person name="Simmons D."/>
            <person name="Wilczek-Boney K."/>
            <person name="Hale W."/>
            <person name="Jakkamsetti A."/>
            <person name="Pham P."/>
            <person name="Ruth R."/>
            <person name="San Lucas F."/>
            <person name="Warren J."/>
            <person name="Zhang J."/>
            <person name="Zhao Z."/>
            <person name="Zhou C."/>
            <person name="Zhu D."/>
            <person name="Lee S."/>
            <person name="Bess C."/>
            <person name="Blankenburg K."/>
            <person name="Forbes L."/>
            <person name="Fu Q."/>
            <person name="Gubbala S."/>
            <person name="Hirani K."/>
            <person name="Jayaseelan J.C."/>
            <person name="Lara F."/>
            <person name="Munidasa M."/>
            <person name="Palculict T."/>
            <person name="Patil S."/>
            <person name="Pu L.-L."/>
            <person name="Saada N."/>
            <person name="Tang L."/>
            <person name="Weissenberger G."/>
            <person name="Zhu Y."/>
            <person name="Hemphill L."/>
            <person name="Shang Y."/>
            <person name="Youmans B."/>
            <person name="Ayvaz T."/>
            <person name="Ross M."/>
            <person name="Santibanez J."/>
            <person name="Aqrawi P."/>
            <person name="Gross S."/>
            <person name="Joshi V."/>
            <person name="Fowler G."/>
            <person name="Nazareth L."/>
            <person name="Reid J."/>
            <person name="Worley K."/>
            <person name="Petrosino J."/>
            <person name="Highlander S."/>
            <person name="Gibbs R."/>
        </authorList>
    </citation>
    <scope>NUCLEOTIDE SEQUENCE [LARGE SCALE GENOMIC DNA]</scope>
    <source>
        <strain evidence="3 4">ATCC BAA-614</strain>
    </source>
</reference>
<dbReference type="EMBL" id="ADNV01000141">
    <property type="protein sequence ID" value="EFG78331.1"/>
    <property type="molecule type" value="Genomic_DNA"/>
</dbReference>
<dbReference type="InterPro" id="IPR043641">
    <property type="entry name" value="PPE-PPW_C"/>
</dbReference>
<organism evidence="3 4">
    <name type="scientific">Mycobacterium parascrofulaceum ATCC BAA-614</name>
    <dbReference type="NCBI Taxonomy" id="525368"/>
    <lineage>
        <taxon>Bacteria</taxon>
        <taxon>Bacillati</taxon>
        <taxon>Actinomycetota</taxon>
        <taxon>Actinomycetes</taxon>
        <taxon>Mycobacteriales</taxon>
        <taxon>Mycobacteriaceae</taxon>
        <taxon>Mycobacterium</taxon>
        <taxon>Mycobacterium simiae complex</taxon>
    </lineage>
</organism>
<comment type="caution">
    <text evidence="3">The sequence shown here is derived from an EMBL/GenBank/DDBJ whole genome shotgun (WGS) entry which is preliminary data.</text>
</comment>
<dbReference type="eggNOG" id="COG5651">
    <property type="taxonomic scope" value="Bacteria"/>
</dbReference>
<evidence type="ECO:0000256" key="1">
    <source>
        <dbReference type="SAM" id="MobiDB-lite"/>
    </source>
</evidence>
<proteinExistence type="predicted"/>
<feature type="domain" description="PPE-PPW subfamily C-terminal" evidence="2">
    <location>
        <begin position="44"/>
        <end position="89"/>
    </location>
</feature>
<name>D5P6H0_9MYCO</name>
<evidence type="ECO:0000259" key="2">
    <source>
        <dbReference type="Pfam" id="PF18878"/>
    </source>
</evidence>
<accession>D5P6H0</accession>